<keyword evidence="3" id="KW-1185">Reference proteome</keyword>
<dbReference type="SUPFAM" id="SSF143990">
    <property type="entry name" value="YbiA-like"/>
    <property type="match status" value="1"/>
</dbReference>
<reference evidence="2 3" key="1">
    <citation type="journal article" date="2014" name="Genome Biol. Evol.">
        <title>The genome of the myxosporean Thelohanellus kitauei shows adaptations to nutrient acquisition within its fish host.</title>
        <authorList>
            <person name="Yang Y."/>
            <person name="Xiong J."/>
            <person name="Zhou Z."/>
            <person name="Huo F."/>
            <person name="Miao W."/>
            <person name="Ran C."/>
            <person name="Liu Y."/>
            <person name="Zhang J."/>
            <person name="Feng J."/>
            <person name="Wang M."/>
            <person name="Wang M."/>
            <person name="Wang L."/>
            <person name="Yao B."/>
        </authorList>
    </citation>
    <scope>NUCLEOTIDE SEQUENCE [LARGE SCALE GENOMIC DNA]</scope>
    <source>
        <strain evidence="2">Wuqing</strain>
    </source>
</reference>
<dbReference type="InterPro" id="IPR037238">
    <property type="entry name" value="YbiA-like_sf"/>
</dbReference>
<accession>A0A0C2N639</accession>
<dbReference type="Gene3D" id="1.10.357.40">
    <property type="entry name" value="YbiA-like"/>
    <property type="match status" value="1"/>
</dbReference>
<dbReference type="Pfam" id="PF08719">
    <property type="entry name" value="NADAR"/>
    <property type="match status" value="1"/>
</dbReference>
<dbReference type="CDD" id="cd15457">
    <property type="entry name" value="NADAR"/>
    <property type="match status" value="1"/>
</dbReference>
<dbReference type="Proteomes" id="UP000031668">
    <property type="component" value="Unassembled WGS sequence"/>
</dbReference>
<dbReference type="InterPro" id="IPR012816">
    <property type="entry name" value="NADAR"/>
</dbReference>
<dbReference type="OrthoDB" id="206452at2759"/>
<protein>
    <submittedName>
        <fullName evidence="2">Swarming motility protein YbiA</fullName>
    </submittedName>
</protein>
<evidence type="ECO:0000259" key="1">
    <source>
        <dbReference type="Pfam" id="PF08719"/>
    </source>
</evidence>
<comment type="caution">
    <text evidence="2">The sequence shown here is derived from an EMBL/GenBank/DDBJ whole genome shotgun (WGS) entry which is preliminary data.</text>
</comment>
<sequence>MGGLSNMAGGYSLCVNGINIQSSESLYQACRFPEHPDVQKIILEQSSPMIAKRLGKPHLGKTRLDWNSSRIVIMKWCLRVKLAQNWDKFSSLLVATNGMDIVELSRKDDFWGVKHVSGDIYLGVNALGRLLMQLRDFVCRYEKEHFMHVPPPKLNDFKLFGQDIGVVKASDKIISPKSLVGDLFGDN</sequence>
<feature type="domain" description="NADAR" evidence="1">
    <location>
        <begin position="15"/>
        <end position="136"/>
    </location>
</feature>
<name>A0A0C2N639_THEKT</name>
<evidence type="ECO:0000313" key="3">
    <source>
        <dbReference type="Proteomes" id="UP000031668"/>
    </source>
</evidence>
<gene>
    <name evidence="2" type="ORF">RF11_04888</name>
</gene>
<organism evidence="2 3">
    <name type="scientific">Thelohanellus kitauei</name>
    <name type="common">Myxosporean</name>
    <dbReference type="NCBI Taxonomy" id="669202"/>
    <lineage>
        <taxon>Eukaryota</taxon>
        <taxon>Metazoa</taxon>
        <taxon>Cnidaria</taxon>
        <taxon>Myxozoa</taxon>
        <taxon>Myxosporea</taxon>
        <taxon>Bivalvulida</taxon>
        <taxon>Platysporina</taxon>
        <taxon>Myxobolidae</taxon>
        <taxon>Thelohanellus</taxon>
    </lineage>
</organism>
<evidence type="ECO:0000313" key="2">
    <source>
        <dbReference type="EMBL" id="KII75096.1"/>
    </source>
</evidence>
<proteinExistence type="predicted"/>
<dbReference type="AlphaFoldDB" id="A0A0C2N639"/>
<dbReference type="EMBL" id="JWZT01000038">
    <property type="protein sequence ID" value="KII75096.1"/>
    <property type="molecule type" value="Genomic_DNA"/>
</dbReference>